<dbReference type="InterPro" id="IPR014031">
    <property type="entry name" value="Ketoacyl_synth_C"/>
</dbReference>
<evidence type="ECO:0000256" key="1">
    <source>
        <dbReference type="ARBA" id="ARBA00008467"/>
    </source>
</evidence>
<dbReference type="PROSITE" id="PS52004">
    <property type="entry name" value="KS3_2"/>
    <property type="match status" value="1"/>
</dbReference>
<dbReference type="NCBIfam" id="NF005589">
    <property type="entry name" value="PRK07314.1"/>
    <property type="match status" value="1"/>
</dbReference>
<name>A0A8J3JS23_9ACTN</name>
<dbReference type="PANTHER" id="PTHR11712:SF336">
    <property type="entry name" value="3-OXOACYL-[ACYL-CARRIER-PROTEIN] SYNTHASE, MITOCHONDRIAL"/>
    <property type="match status" value="1"/>
</dbReference>
<organism evidence="6 7">
    <name type="scientific">Catellatospora chokoriensis</name>
    <dbReference type="NCBI Taxonomy" id="310353"/>
    <lineage>
        <taxon>Bacteria</taxon>
        <taxon>Bacillati</taxon>
        <taxon>Actinomycetota</taxon>
        <taxon>Actinomycetes</taxon>
        <taxon>Micromonosporales</taxon>
        <taxon>Micromonosporaceae</taxon>
        <taxon>Catellatospora</taxon>
    </lineage>
</organism>
<comment type="similarity">
    <text evidence="1 4">Belongs to the thiolase-like superfamily. Beta-ketoacyl-ACP synthases family.</text>
</comment>
<dbReference type="InterPro" id="IPR020841">
    <property type="entry name" value="PKS_Beta-ketoAc_synthase_dom"/>
</dbReference>
<evidence type="ECO:0000313" key="6">
    <source>
        <dbReference type="EMBL" id="GIF87494.1"/>
    </source>
</evidence>
<evidence type="ECO:0000256" key="4">
    <source>
        <dbReference type="RuleBase" id="RU003694"/>
    </source>
</evidence>
<dbReference type="InterPro" id="IPR014030">
    <property type="entry name" value="Ketoacyl_synth_N"/>
</dbReference>
<dbReference type="Pfam" id="PF02801">
    <property type="entry name" value="Ketoacyl-synt_C"/>
    <property type="match status" value="1"/>
</dbReference>
<dbReference type="SMART" id="SM00825">
    <property type="entry name" value="PKS_KS"/>
    <property type="match status" value="1"/>
</dbReference>
<accession>A0A8J3JS23</accession>
<gene>
    <name evidence="6" type="ORF">Cch02nite_09380</name>
</gene>
<dbReference type="GO" id="GO:0006633">
    <property type="term" value="P:fatty acid biosynthetic process"/>
    <property type="evidence" value="ECO:0007669"/>
    <property type="project" value="InterPro"/>
</dbReference>
<feature type="domain" description="Ketosynthase family 3 (KS3)" evidence="5">
    <location>
        <begin position="21"/>
        <end position="428"/>
    </location>
</feature>
<comment type="caution">
    <text evidence="6">The sequence shown here is derived from an EMBL/GenBank/DDBJ whole genome shotgun (WGS) entry which is preliminary data.</text>
</comment>
<dbReference type="CDD" id="cd00834">
    <property type="entry name" value="KAS_I_II"/>
    <property type="match status" value="1"/>
</dbReference>
<dbReference type="FunFam" id="3.40.47.10:FF:000029">
    <property type="entry name" value="3-oxoacyl-[acyl-carrier-protein] synthase 1"/>
    <property type="match status" value="1"/>
</dbReference>
<evidence type="ECO:0000259" key="5">
    <source>
        <dbReference type="PROSITE" id="PS52004"/>
    </source>
</evidence>
<protein>
    <submittedName>
        <fullName evidence="6">Beta-ketoacyl-[acyl-carrier-protein] synthase II</fullName>
    </submittedName>
</protein>
<dbReference type="InterPro" id="IPR018201">
    <property type="entry name" value="Ketoacyl_synth_AS"/>
</dbReference>
<dbReference type="RefSeq" id="WP_191841245.1">
    <property type="nucleotide sequence ID" value="NZ_BAAALB010000014.1"/>
</dbReference>
<proteinExistence type="inferred from homology"/>
<dbReference type="EMBL" id="BONG01000004">
    <property type="protein sequence ID" value="GIF87494.1"/>
    <property type="molecule type" value="Genomic_DNA"/>
</dbReference>
<dbReference type="GO" id="GO:0004315">
    <property type="term" value="F:3-oxoacyl-[acyl-carrier-protein] synthase activity"/>
    <property type="evidence" value="ECO:0007669"/>
    <property type="project" value="InterPro"/>
</dbReference>
<keyword evidence="3" id="KW-0012">Acyltransferase</keyword>
<evidence type="ECO:0000313" key="7">
    <source>
        <dbReference type="Proteomes" id="UP000619293"/>
    </source>
</evidence>
<reference evidence="6 7" key="1">
    <citation type="submission" date="2021-01" db="EMBL/GenBank/DDBJ databases">
        <title>Whole genome shotgun sequence of Catellatospora chokoriensis NBRC 107358.</title>
        <authorList>
            <person name="Komaki H."/>
            <person name="Tamura T."/>
        </authorList>
    </citation>
    <scope>NUCLEOTIDE SEQUENCE [LARGE SCALE GENOMIC DNA]</scope>
    <source>
        <strain evidence="6 7">NBRC 107358</strain>
    </source>
</reference>
<dbReference type="PROSITE" id="PS00606">
    <property type="entry name" value="KS3_1"/>
    <property type="match status" value="1"/>
</dbReference>
<dbReference type="Pfam" id="PF00109">
    <property type="entry name" value="ketoacyl-synt"/>
    <property type="match status" value="1"/>
</dbReference>
<dbReference type="PANTHER" id="PTHR11712">
    <property type="entry name" value="POLYKETIDE SYNTHASE-RELATED"/>
    <property type="match status" value="1"/>
</dbReference>
<dbReference type="Proteomes" id="UP000619293">
    <property type="component" value="Unassembled WGS sequence"/>
</dbReference>
<sequence length="438" mass="45028">MTGSRRPAWTADSRGLPTSVRPDIVVTGIGLVTPVGQDLDDIFDALCTGRSGIVATPEGHSAQGSLEVMGKGPDIEAASVLPGPEARTLDRYIVHALVAAAQAMADADLVVGRDVDPYRAATVVSGTGGLATLEAQVITRTQKGRLGVSPYLLPGMLPNMATARIAIKYDLRGYSSSIGTACAAGAQSIAEGMRILRNDEADVVLVGCGEAPLFPTLADTFGNTRALAKGWADDPAAASRPFDSRRNGLVLAEGAGVFVLERAADADARGRPAYATLHGWGATTDAHHPTTPRPDGAGQAECMRRALADAGLSPADIGYLNAHATSTKLGDVAESLAVNTVFASAMPPVSSNKAVTGHMLGASGVIEAAATIMALGHGLLPPTVNLDDPDPACDLDHIRGKARQSPIGFALSNSFGFGGHNVSLVLGRPTTSLSRFTE</sequence>
<dbReference type="AlphaFoldDB" id="A0A8J3JS23"/>
<keyword evidence="7" id="KW-1185">Reference proteome</keyword>
<keyword evidence="2 4" id="KW-0808">Transferase</keyword>
<evidence type="ECO:0000256" key="2">
    <source>
        <dbReference type="ARBA" id="ARBA00022679"/>
    </source>
</evidence>
<evidence type="ECO:0000256" key="3">
    <source>
        <dbReference type="ARBA" id="ARBA00023315"/>
    </source>
</evidence>
<dbReference type="InterPro" id="IPR016039">
    <property type="entry name" value="Thiolase-like"/>
</dbReference>
<dbReference type="Gene3D" id="3.40.47.10">
    <property type="match status" value="1"/>
</dbReference>
<dbReference type="SUPFAM" id="SSF53901">
    <property type="entry name" value="Thiolase-like"/>
    <property type="match status" value="2"/>
</dbReference>
<dbReference type="InterPro" id="IPR000794">
    <property type="entry name" value="Beta-ketoacyl_synthase"/>
</dbReference>